<dbReference type="Gene3D" id="1.10.3290.10">
    <property type="entry name" value="Fido-like domain"/>
    <property type="match status" value="1"/>
</dbReference>
<evidence type="ECO:0000256" key="7">
    <source>
        <dbReference type="ARBA" id="ARBA00048696"/>
    </source>
</evidence>
<gene>
    <name evidence="9" type="ORF">HB761_24840</name>
</gene>
<dbReference type="GO" id="GO:0070733">
    <property type="term" value="F:AMPylase activity"/>
    <property type="evidence" value="ECO:0007669"/>
    <property type="project" value="UniProtKB-EC"/>
</dbReference>
<evidence type="ECO:0000256" key="1">
    <source>
        <dbReference type="ARBA" id="ARBA00022679"/>
    </source>
</evidence>
<accession>A0AAE9SPY3</accession>
<geneLocation type="plasmid" evidence="9 10">
    <name>unnamed1</name>
</geneLocation>
<organism evidence="9 10">
    <name type="scientific">Vibrio campbellii</name>
    <dbReference type="NCBI Taxonomy" id="680"/>
    <lineage>
        <taxon>Bacteria</taxon>
        <taxon>Pseudomonadati</taxon>
        <taxon>Pseudomonadota</taxon>
        <taxon>Gammaproteobacteria</taxon>
        <taxon>Vibrionales</taxon>
        <taxon>Vibrionaceae</taxon>
        <taxon>Vibrio</taxon>
    </lineage>
</organism>
<dbReference type="EMBL" id="CP050469">
    <property type="protein sequence ID" value="UTZ29887.1"/>
    <property type="molecule type" value="Genomic_DNA"/>
</dbReference>
<dbReference type="PROSITE" id="PS51459">
    <property type="entry name" value="FIDO"/>
    <property type="match status" value="1"/>
</dbReference>
<name>A0AAE9SPY3_9VIBR</name>
<comment type="catalytic activity">
    <reaction evidence="6">
        <text>L-threonyl-[protein] + ATP = 3-O-(5'-adenylyl)-L-threonyl-[protein] + diphosphate</text>
        <dbReference type="Rhea" id="RHEA:54292"/>
        <dbReference type="Rhea" id="RHEA-COMP:11060"/>
        <dbReference type="Rhea" id="RHEA-COMP:13847"/>
        <dbReference type="ChEBI" id="CHEBI:30013"/>
        <dbReference type="ChEBI" id="CHEBI:30616"/>
        <dbReference type="ChEBI" id="CHEBI:33019"/>
        <dbReference type="ChEBI" id="CHEBI:138113"/>
        <dbReference type="EC" id="2.7.7.108"/>
    </reaction>
</comment>
<keyword evidence="1" id="KW-0808">Transferase</keyword>
<sequence>MSNTAENQRVLKVDDAESRFVHIKNSRRNESYCRVYWNKRTSSIYTQKSVSGPVERLEELAVYEEDFRDKFREVQVGDSVCYIFGIKHIPLFFCSITGKQIHTDGEVYVYLEPNSSRSTALPTWKKFEPDRFIFVSDNRLGTLNVMINDPNLVFAECREELDVAEEIYAENRVPKFLQAYVEDDSLPIGESTFKQCHKTLFEGIYDWAGVYRNEELVVQNDRRPTLTCGKVSEASKQFFSSLTRSQLRKITDKDTLIKMLIDTHRELAWIHPFKDGNGRAIRLFLELLCLTRGYKFNLESFLETSKGKKSYYYAVRQSLAGRHAVIRHYFEKATAEL</sequence>
<dbReference type="EC" id="2.7.7.108" evidence="5"/>
<comment type="catalytic activity">
    <reaction evidence="7">
        <text>L-tyrosyl-[protein] + ATP = O-(5'-adenylyl)-L-tyrosyl-[protein] + diphosphate</text>
        <dbReference type="Rhea" id="RHEA:54288"/>
        <dbReference type="Rhea" id="RHEA-COMP:10136"/>
        <dbReference type="Rhea" id="RHEA-COMP:13846"/>
        <dbReference type="ChEBI" id="CHEBI:30616"/>
        <dbReference type="ChEBI" id="CHEBI:33019"/>
        <dbReference type="ChEBI" id="CHEBI:46858"/>
        <dbReference type="ChEBI" id="CHEBI:83624"/>
        <dbReference type="EC" id="2.7.7.108"/>
    </reaction>
</comment>
<dbReference type="SUPFAM" id="SSF140931">
    <property type="entry name" value="Fic-like"/>
    <property type="match status" value="1"/>
</dbReference>
<evidence type="ECO:0000313" key="10">
    <source>
        <dbReference type="Proteomes" id="UP001058687"/>
    </source>
</evidence>
<dbReference type="GO" id="GO:0005524">
    <property type="term" value="F:ATP binding"/>
    <property type="evidence" value="ECO:0007669"/>
    <property type="project" value="UniProtKB-KW"/>
</dbReference>
<keyword evidence="3" id="KW-0547">Nucleotide-binding</keyword>
<evidence type="ECO:0000313" key="9">
    <source>
        <dbReference type="EMBL" id="UTZ29887.1"/>
    </source>
</evidence>
<dbReference type="GO" id="GO:0051302">
    <property type="term" value="P:regulation of cell division"/>
    <property type="evidence" value="ECO:0007669"/>
    <property type="project" value="TreeGrafter"/>
</dbReference>
<dbReference type="AlphaFoldDB" id="A0AAE9SPY3"/>
<feature type="domain" description="Fido" evidence="8">
    <location>
        <begin position="188"/>
        <end position="332"/>
    </location>
</feature>
<proteinExistence type="predicted"/>
<evidence type="ECO:0000256" key="5">
    <source>
        <dbReference type="ARBA" id="ARBA00034531"/>
    </source>
</evidence>
<evidence type="ECO:0000256" key="6">
    <source>
        <dbReference type="ARBA" id="ARBA00047939"/>
    </source>
</evidence>
<evidence type="ECO:0000256" key="4">
    <source>
        <dbReference type="ARBA" id="ARBA00022840"/>
    </source>
</evidence>
<evidence type="ECO:0000259" key="8">
    <source>
        <dbReference type="PROSITE" id="PS51459"/>
    </source>
</evidence>
<evidence type="ECO:0000256" key="2">
    <source>
        <dbReference type="ARBA" id="ARBA00022695"/>
    </source>
</evidence>
<dbReference type="InterPro" id="IPR003812">
    <property type="entry name" value="Fido"/>
</dbReference>
<dbReference type="PANTHER" id="PTHR39560">
    <property type="entry name" value="PROTEIN ADENYLYLTRANSFERASE FIC-RELATED"/>
    <property type="match status" value="1"/>
</dbReference>
<keyword evidence="9" id="KW-0614">Plasmid</keyword>
<evidence type="ECO:0000256" key="3">
    <source>
        <dbReference type="ARBA" id="ARBA00022741"/>
    </source>
</evidence>
<keyword evidence="2" id="KW-0548">Nucleotidyltransferase</keyword>
<dbReference type="InterPro" id="IPR036597">
    <property type="entry name" value="Fido-like_dom_sf"/>
</dbReference>
<dbReference type="RefSeq" id="WP_255944434.1">
    <property type="nucleotide sequence ID" value="NZ_CP050469.1"/>
</dbReference>
<dbReference type="PANTHER" id="PTHR39560:SF1">
    <property type="entry name" value="PROTEIN ADENYLYLTRANSFERASE FIC-RELATED"/>
    <property type="match status" value="1"/>
</dbReference>
<dbReference type="Pfam" id="PF02661">
    <property type="entry name" value="Fic"/>
    <property type="match status" value="1"/>
</dbReference>
<dbReference type="Proteomes" id="UP001058687">
    <property type="component" value="Plasmid unnamed1"/>
</dbReference>
<keyword evidence="4" id="KW-0067">ATP-binding</keyword>
<reference evidence="9" key="1">
    <citation type="submission" date="2020-03" db="EMBL/GenBank/DDBJ databases">
        <title>Five strains of Vibrio campbellii isolated from Mariana Trench.</title>
        <authorList>
            <person name="Liang J."/>
            <person name="Zhang X.-H."/>
        </authorList>
    </citation>
    <scope>NUCLEOTIDE SEQUENCE</scope>
    <source>
        <strain evidence="9">LJC014</strain>
        <plasmid evidence="9">unnamed1</plasmid>
    </source>
</reference>
<protein>
    <recommendedName>
        <fullName evidence="5">protein adenylyltransferase</fullName>
        <ecNumber evidence="5">2.7.7.108</ecNumber>
    </recommendedName>
</protein>